<dbReference type="PANTHER" id="PTHR43175:SF1">
    <property type="entry name" value="CARBONIC ANHYDRASE-LIKE PROTEIN YBCF-RELATED"/>
    <property type="match status" value="1"/>
</dbReference>
<name>A0A917TSN2_9BACI</name>
<evidence type="ECO:0000313" key="2">
    <source>
        <dbReference type="EMBL" id="GGM35359.1"/>
    </source>
</evidence>
<evidence type="ECO:0000313" key="3">
    <source>
        <dbReference type="Proteomes" id="UP000618460"/>
    </source>
</evidence>
<reference evidence="2" key="1">
    <citation type="journal article" date="2014" name="Int. J. Syst. Evol. Microbiol.">
        <title>Complete genome sequence of Corynebacterium casei LMG S-19264T (=DSM 44701T), isolated from a smear-ripened cheese.</title>
        <authorList>
            <consortium name="US DOE Joint Genome Institute (JGI-PGF)"/>
            <person name="Walter F."/>
            <person name="Albersmeier A."/>
            <person name="Kalinowski J."/>
            <person name="Ruckert C."/>
        </authorList>
    </citation>
    <scope>NUCLEOTIDE SEQUENCE</scope>
    <source>
        <strain evidence="2">CGMCC 1.6333</strain>
    </source>
</reference>
<dbReference type="AlphaFoldDB" id="A0A917TSN2"/>
<evidence type="ECO:0000256" key="1">
    <source>
        <dbReference type="ARBA" id="ARBA00006217"/>
    </source>
</evidence>
<dbReference type="EMBL" id="BMLG01000012">
    <property type="protein sequence ID" value="GGM35359.1"/>
    <property type="molecule type" value="Genomic_DNA"/>
</dbReference>
<keyword evidence="3" id="KW-1185">Reference proteome</keyword>
<dbReference type="GO" id="GO:0004089">
    <property type="term" value="F:carbonate dehydratase activity"/>
    <property type="evidence" value="ECO:0007669"/>
    <property type="project" value="InterPro"/>
</dbReference>
<dbReference type="InterPro" id="IPR001765">
    <property type="entry name" value="Carbonic_anhydrase"/>
</dbReference>
<dbReference type="SUPFAM" id="SSF53056">
    <property type="entry name" value="beta-carbonic anhydrase, cab"/>
    <property type="match status" value="1"/>
</dbReference>
<sequence>MMHLDKNQKVLFLTNIESGLEHILQEVSDIRPENMLTIQNYGPVTLNSYGDIMRSVIIAIHQENVKEIFVVAEDKRDASENSLSNLNSIKDQIRKSDDDVQNSMAEFLDGTVDDWLTGKENVSENIKNCVDIISNHSLVPSNVKVQGLIVNNENGKFSVADILEYSN</sequence>
<dbReference type="PANTHER" id="PTHR43175">
    <property type="entry name" value="CARBONIC ANHYDRASE"/>
    <property type="match status" value="1"/>
</dbReference>
<comment type="caution">
    <text evidence="2">The sequence shown here is derived from an EMBL/GenBank/DDBJ whole genome shotgun (WGS) entry which is preliminary data.</text>
</comment>
<gene>
    <name evidence="2" type="primary">ybcF</name>
    <name evidence="2" type="ORF">GCM10011351_21750</name>
</gene>
<dbReference type="InterPro" id="IPR036874">
    <property type="entry name" value="Carbonic_anhydrase_sf"/>
</dbReference>
<accession>A0A917TSN2</accession>
<dbReference type="Proteomes" id="UP000618460">
    <property type="component" value="Unassembled WGS sequence"/>
</dbReference>
<protein>
    <submittedName>
        <fullName evidence="2">Carbonic anhydrase-like protein YbcF</fullName>
    </submittedName>
</protein>
<organism evidence="2 3">
    <name type="scientific">Paraliobacillus quinghaiensis</name>
    <dbReference type="NCBI Taxonomy" id="470815"/>
    <lineage>
        <taxon>Bacteria</taxon>
        <taxon>Bacillati</taxon>
        <taxon>Bacillota</taxon>
        <taxon>Bacilli</taxon>
        <taxon>Bacillales</taxon>
        <taxon>Bacillaceae</taxon>
        <taxon>Paraliobacillus</taxon>
    </lineage>
</organism>
<reference evidence="2" key="2">
    <citation type="submission" date="2020-09" db="EMBL/GenBank/DDBJ databases">
        <authorList>
            <person name="Sun Q."/>
            <person name="Zhou Y."/>
        </authorList>
    </citation>
    <scope>NUCLEOTIDE SEQUENCE</scope>
    <source>
        <strain evidence="2">CGMCC 1.6333</strain>
    </source>
</reference>
<comment type="similarity">
    <text evidence="1">Belongs to the beta-class carbonic anhydrase family.</text>
</comment>
<dbReference type="Gene3D" id="3.40.1050.10">
    <property type="entry name" value="Carbonic anhydrase"/>
    <property type="match status" value="1"/>
</dbReference>
<dbReference type="GO" id="GO:0008270">
    <property type="term" value="F:zinc ion binding"/>
    <property type="evidence" value="ECO:0007669"/>
    <property type="project" value="InterPro"/>
</dbReference>
<proteinExistence type="inferred from homology"/>